<dbReference type="Proteomes" id="UP001321700">
    <property type="component" value="Unassembled WGS sequence"/>
</dbReference>
<comment type="similarity">
    <text evidence="1">Belongs to the bacterial solute-binding protein ModA family.</text>
</comment>
<dbReference type="CDD" id="cd13539">
    <property type="entry name" value="PBP2_AvModA"/>
    <property type="match status" value="1"/>
</dbReference>
<reference evidence="4 5" key="1">
    <citation type="submission" date="2023-08" db="EMBL/GenBank/DDBJ databases">
        <title>Rhodoferax potami sp. nov. and Rhodoferax mekongensis sp. nov., isolated from the Mekong River in Thailand.</title>
        <authorList>
            <person name="Kitikhun S."/>
            <person name="Charoenyingcharoen P."/>
            <person name="Siriarchawattana P."/>
            <person name="Likhitrattanapisal S."/>
            <person name="Nilsakha T."/>
            <person name="Chanpet A."/>
            <person name="Rattanawaree P."/>
            <person name="Ingsriswang S."/>
        </authorList>
    </citation>
    <scope>NUCLEOTIDE SEQUENCE [LARGE SCALE GENOMIC DNA]</scope>
    <source>
        <strain evidence="4 5">TBRC 17660</strain>
    </source>
</reference>
<dbReference type="PANTHER" id="PTHR30632:SF14">
    <property type="entry name" value="TUNGSTATE_MOLYBDATE_CHROMATE-BINDING PROTEIN MODA"/>
    <property type="match status" value="1"/>
</dbReference>
<dbReference type="PANTHER" id="PTHR30632">
    <property type="entry name" value="MOLYBDATE-BINDING PERIPLASMIC PROTEIN"/>
    <property type="match status" value="1"/>
</dbReference>
<evidence type="ECO:0000313" key="4">
    <source>
        <dbReference type="EMBL" id="MDT7517530.1"/>
    </source>
</evidence>
<dbReference type="InterPro" id="IPR050682">
    <property type="entry name" value="ModA/WtpA"/>
</dbReference>
<evidence type="ECO:0000256" key="3">
    <source>
        <dbReference type="ARBA" id="ARBA00022729"/>
    </source>
</evidence>
<dbReference type="PIRSF" id="PIRSF004846">
    <property type="entry name" value="ModA"/>
    <property type="match status" value="1"/>
</dbReference>
<dbReference type="InterPro" id="IPR005950">
    <property type="entry name" value="ModA"/>
</dbReference>
<keyword evidence="5" id="KW-1185">Reference proteome</keyword>
<dbReference type="Gene3D" id="3.40.190.10">
    <property type="entry name" value="Periplasmic binding protein-like II"/>
    <property type="match status" value="2"/>
</dbReference>
<protein>
    <submittedName>
        <fullName evidence="4">Molybdate ABC transporter substrate-binding protein</fullName>
    </submittedName>
</protein>
<dbReference type="RefSeq" id="WP_313873347.1">
    <property type="nucleotide sequence ID" value="NZ_JAVBIK010000001.1"/>
</dbReference>
<accession>A0ABU3KIC5</accession>
<keyword evidence="3" id="KW-0732">Signal</keyword>
<dbReference type="InterPro" id="IPR044084">
    <property type="entry name" value="AvModA-like_subst-bd"/>
</dbReference>
<evidence type="ECO:0000256" key="1">
    <source>
        <dbReference type="ARBA" id="ARBA00009175"/>
    </source>
</evidence>
<dbReference type="NCBIfam" id="TIGR01256">
    <property type="entry name" value="modA"/>
    <property type="match status" value="1"/>
</dbReference>
<dbReference type="Pfam" id="PF13531">
    <property type="entry name" value="SBP_bac_11"/>
    <property type="match status" value="1"/>
</dbReference>
<evidence type="ECO:0000256" key="2">
    <source>
        <dbReference type="ARBA" id="ARBA00022723"/>
    </source>
</evidence>
<gene>
    <name evidence="4" type="primary">modA</name>
    <name evidence="4" type="ORF">RAE19_02040</name>
</gene>
<proteinExistence type="inferred from homology"/>
<dbReference type="SUPFAM" id="SSF53850">
    <property type="entry name" value="Periplasmic binding protein-like II"/>
    <property type="match status" value="1"/>
</dbReference>
<dbReference type="EMBL" id="JAVBIK010000001">
    <property type="protein sequence ID" value="MDT7517530.1"/>
    <property type="molecule type" value="Genomic_DNA"/>
</dbReference>
<sequence>MANSVISWVLRLGLGVGLLSLGVLSSVRADTALVAVAANFSGMAQTIASDFKRVSGHTVTLVPGATGKLYAQIKNGAPYQVLLSADDETPSRLVLEGAAVAASQFTYATGRLVLWSPQPGVVDAQGAVLGAAGLRVAMADPKTAPYGAAAMQVMQQRGVWQGLQGRLIQGESIAQTYQFVASGNAPVGFVALSQVMRDGRLVDGSAWQVPAHLHQALRQDAVLLNPGQGQVAALAFLAYLRTEPARRVMRAVGYE</sequence>
<evidence type="ECO:0000313" key="5">
    <source>
        <dbReference type="Proteomes" id="UP001321700"/>
    </source>
</evidence>
<comment type="caution">
    <text evidence="4">The sequence shown here is derived from an EMBL/GenBank/DDBJ whole genome shotgun (WGS) entry which is preliminary data.</text>
</comment>
<name>A0ABU3KIC5_9BURK</name>
<organism evidence="4 5">
    <name type="scientific">Rhodoferax potami</name>
    <dbReference type="NCBI Taxonomy" id="3068338"/>
    <lineage>
        <taxon>Bacteria</taxon>
        <taxon>Pseudomonadati</taxon>
        <taxon>Pseudomonadota</taxon>
        <taxon>Betaproteobacteria</taxon>
        <taxon>Burkholderiales</taxon>
        <taxon>Comamonadaceae</taxon>
        <taxon>Rhodoferax</taxon>
    </lineage>
</organism>
<keyword evidence="2" id="KW-0479">Metal-binding</keyword>